<feature type="signal peptide" evidence="7">
    <location>
        <begin position="1"/>
        <end position="21"/>
    </location>
</feature>
<keyword evidence="5" id="KW-0393">Immunoglobulin domain</keyword>
<keyword evidence="2" id="KW-0391">Immunity</keyword>
<dbReference type="Ensembl" id="ENSVURT00010030212.1">
    <property type="protein sequence ID" value="ENSVURP00010026525.1"/>
    <property type="gene ID" value="ENSVURG00010020297.1"/>
</dbReference>
<evidence type="ECO:0000313" key="10">
    <source>
        <dbReference type="Proteomes" id="UP000314987"/>
    </source>
</evidence>
<dbReference type="SUPFAM" id="SSF48726">
    <property type="entry name" value="Immunoglobulin"/>
    <property type="match status" value="1"/>
</dbReference>
<dbReference type="InterPro" id="IPR013783">
    <property type="entry name" value="Ig-like_fold"/>
</dbReference>
<dbReference type="AlphaFoldDB" id="A0A4X2LYL8"/>
<evidence type="ECO:0000256" key="5">
    <source>
        <dbReference type="ARBA" id="ARBA00023319"/>
    </source>
</evidence>
<accession>A0A4X2LYL8</accession>
<reference evidence="9" key="2">
    <citation type="submission" date="2025-08" db="UniProtKB">
        <authorList>
            <consortium name="Ensembl"/>
        </authorList>
    </citation>
    <scope>IDENTIFICATION</scope>
</reference>
<protein>
    <recommendedName>
        <fullName evidence="8">Ig-like domain-containing protein</fullName>
    </recommendedName>
</protein>
<dbReference type="Gene3D" id="2.60.40.10">
    <property type="entry name" value="Immunoglobulins"/>
    <property type="match status" value="1"/>
</dbReference>
<dbReference type="InterPro" id="IPR051006">
    <property type="entry name" value="TCR_variable_domain"/>
</dbReference>
<evidence type="ECO:0000256" key="6">
    <source>
        <dbReference type="ARBA" id="ARBA00043266"/>
    </source>
</evidence>
<dbReference type="InterPro" id="IPR036179">
    <property type="entry name" value="Ig-like_dom_sf"/>
</dbReference>
<dbReference type="GO" id="GO:0002250">
    <property type="term" value="P:adaptive immune response"/>
    <property type="evidence" value="ECO:0007669"/>
    <property type="project" value="UniProtKB-KW"/>
</dbReference>
<name>A0A4X2LYL8_VOMUR</name>
<dbReference type="PANTHER" id="PTHR19343">
    <property type="entry name" value="T CELL RECEPTOR ALPHA VARIABLE 1-2"/>
    <property type="match status" value="1"/>
</dbReference>
<proteinExistence type="predicted"/>
<dbReference type="InterPro" id="IPR013106">
    <property type="entry name" value="Ig_V-set"/>
</dbReference>
<reference evidence="9" key="3">
    <citation type="submission" date="2025-09" db="UniProtKB">
        <authorList>
            <consortium name="Ensembl"/>
        </authorList>
    </citation>
    <scope>IDENTIFICATION</scope>
</reference>
<keyword evidence="10" id="KW-1185">Reference proteome</keyword>
<dbReference type="PROSITE" id="PS50835">
    <property type="entry name" value="IG_LIKE"/>
    <property type="match status" value="1"/>
</dbReference>
<dbReference type="GeneTree" id="ENSGT00940000153130"/>
<sequence>MEKLQAASLVILWLQLGWVISQKEEQSTVPVTVQEDERCSLNCSYTSSITNLQWYRQDPGKGLVFLMLIRSNEKEKVSERFTARLDTTNKHSSLHLLACKPEDSATYFCAVDTQCFPTTSSRYLNSCSQCRGAGRVCRYNRAN</sequence>
<evidence type="ECO:0000313" key="9">
    <source>
        <dbReference type="Ensembl" id="ENSVURP00010026525.1"/>
    </source>
</evidence>
<evidence type="ECO:0000256" key="3">
    <source>
        <dbReference type="ARBA" id="ARBA00023130"/>
    </source>
</evidence>
<dbReference type="PANTHER" id="PTHR19343:SF13">
    <property type="entry name" value="T CELL RECEPTOR ALPHA VARIABLE 21"/>
    <property type="match status" value="1"/>
</dbReference>
<dbReference type="SMART" id="SM00406">
    <property type="entry name" value="IGv"/>
    <property type="match status" value="1"/>
</dbReference>
<feature type="domain" description="Ig-like" evidence="8">
    <location>
        <begin position="24"/>
        <end position="125"/>
    </location>
</feature>
<dbReference type="InterPro" id="IPR007110">
    <property type="entry name" value="Ig-like_dom"/>
</dbReference>
<dbReference type="GO" id="GO:0042101">
    <property type="term" value="C:T cell receptor complex"/>
    <property type="evidence" value="ECO:0007669"/>
    <property type="project" value="UniProtKB-KW"/>
</dbReference>
<dbReference type="Pfam" id="PF07686">
    <property type="entry name" value="V-set"/>
    <property type="match status" value="1"/>
</dbReference>
<reference evidence="10" key="1">
    <citation type="submission" date="2018-12" db="EMBL/GenBank/DDBJ databases">
        <authorList>
            <person name="Yazar S."/>
        </authorList>
    </citation>
    <scope>NUCLEOTIDE SEQUENCE [LARGE SCALE GENOMIC DNA]</scope>
</reference>
<dbReference type="GO" id="GO:0042605">
    <property type="term" value="F:peptide antigen binding"/>
    <property type="evidence" value="ECO:0007669"/>
    <property type="project" value="TreeGrafter"/>
</dbReference>
<evidence type="ECO:0000256" key="7">
    <source>
        <dbReference type="SAM" id="SignalP"/>
    </source>
</evidence>
<organism evidence="9 10">
    <name type="scientific">Vombatus ursinus</name>
    <name type="common">Common wombat</name>
    <dbReference type="NCBI Taxonomy" id="29139"/>
    <lineage>
        <taxon>Eukaryota</taxon>
        <taxon>Metazoa</taxon>
        <taxon>Chordata</taxon>
        <taxon>Craniata</taxon>
        <taxon>Vertebrata</taxon>
        <taxon>Euteleostomi</taxon>
        <taxon>Mammalia</taxon>
        <taxon>Metatheria</taxon>
        <taxon>Diprotodontia</taxon>
        <taxon>Vombatidae</taxon>
        <taxon>Vombatus</taxon>
    </lineage>
</organism>
<evidence type="ECO:0000256" key="1">
    <source>
        <dbReference type="ARBA" id="ARBA00022729"/>
    </source>
</evidence>
<dbReference type="Proteomes" id="UP000314987">
    <property type="component" value="Unassembled WGS sequence"/>
</dbReference>
<keyword evidence="4" id="KW-0675">Receptor</keyword>
<dbReference type="STRING" id="29139.ENSVURP00010026525"/>
<evidence type="ECO:0000256" key="2">
    <source>
        <dbReference type="ARBA" id="ARBA00022859"/>
    </source>
</evidence>
<dbReference type="OMA" id="INYLQWY"/>
<keyword evidence="3" id="KW-1064">Adaptive immunity</keyword>
<feature type="chain" id="PRO_5021339091" description="Ig-like domain-containing protein" evidence="7">
    <location>
        <begin position="22"/>
        <end position="143"/>
    </location>
</feature>
<evidence type="ECO:0000256" key="4">
    <source>
        <dbReference type="ARBA" id="ARBA00023170"/>
    </source>
</evidence>
<keyword evidence="1 7" id="KW-0732">Signal</keyword>
<keyword evidence="6" id="KW-1279">T cell receptor</keyword>
<evidence type="ECO:0000259" key="8">
    <source>
        <dbReference type="PROSITE" id="PS50835"/>
    </source>
</evidence>